<reference evidence="2" key="1">
    <citation type="submission" date="2019-06" db="EMBL/GenBank/DDBJ databases">
        <title>The complete genome of Emcibacter congregatus ZYLT.</title>
        <authorList>
            <person name="Zhao Z."/>
        </authorList>
    </citation>
    <scope>NUCLEOTIDE SEQUENCE [LARGE SCALE GENOMIC DNA]</scope>
    <source>
        <strain evidence="2">MCCC 1A06723</strain>
    </source>
</reference>
<dbReference type="OrthoDB" id="7441080at2"/>
<dbReference type="AlphaFoldDB" id="A0A501PNT6"/>
<comment type="caution">
    <text evidence="1">The sequence shown here is derived from an EMBL/GenBank/DDBJ whole genome shotgun (WGS) entry which is preliminary data.</text>
</comment>
<evidence type="ECO:0000313" key="1">
    <source>
        <dbReference type="EMBL" id="TPD61446.1"/>
    </source>
</evidence>
<dbReference type="Proteomes" id="UP000319148">
    <property type="component" value="Unassembled WGS sequence"/>
</dbReference>
<organism evidence="1 2">
    <name type="scientific">Emcibacter nanhaiensis</name>
    <dbReference type="NCBI Taxonomy" id="1505037"/>
    <lineage>
        <taxon>Bacteria</taxon>
        <taxon>Pseudomonadati</taxon>
        <taxon>Pseudomonadota</taxon>
        <taxon>Alphaproteobacteria</taxon>
        <taxon>Emcibacterales</taxon>
        <taxon>Emcibacteraceae</taxon>
        <taxon>Emcibacter</taxon>
    </lineage>
</organism>
<dbReference type="RefSeq" id="WP_139938795.1">
    <property type="nucleotide sequence ID" value="NZ_JBHSYP010000003.1"/>
</dbReference>
<dbReference type="InterPro" id="IPR009922">
    <property type="entry name" value="DUF1457"/>
</dbReference>
<keyword evidence="2" id="KW-1185">Reference proteome</keyword>
<name>A0A501PNT6_9PROT</name>
<dbReference type="Pfam" id="PF07310">
    <property type="entry name" value="PAS_5"/>
    <property type="match status" value="1"/>
</dbReference>
<evidence type="ECO:0000313" key="2">
    <source>
        <dbReference type="Proteomes" id="UP000319148"/>
    </source>
</evidence>
<protein>
    <submittedName>
        <fullName evidence="1">PAS domain-containing protein</fullName>
    </submittedName>
</protein>
<proteinExistence type="predicted"/>
<dbReference type="EMBL" id="VFIY01000005">
    <property type="protein sequence ID" value="TPD61446.1"/>
    <property type="molecule type" value="Genomic_DNA"/>
</dbReference>
<accession>A0A501PNT6</accession>
<sequence length="388" mass="43740">MDPENMAGQERRITFQLYDHWIELAGEREMPSLRELSPDDIAPYKDQMVLIDLRDKDQEASLQVIGHALKEDLEEDLTGKCLSDIPRRTMLSRITDHYLEVFANRAPISFEAEFVNKEKERALYRGILLPFSDNNEEINFILGAVRWILEKDMPPREAVMPEAPAGEEIPAPAAERPLVPLEQQMLECRRLAQGETAADSRSRKSLYRALAAILDFYIDTGKAPQEYQQLLQQEGLKVQKRAPITPVLKLCFGADYDKTRLTEYAAALDFALTNGQTGNTLEAFLESFKGGIKGCVRARREHASGLPSAATKNSLEEAEKIVKNMPTIAGFDLTENIPQEDQADPDKEDFCLILGKRKGTSVEIIKLLGEEEERTLAALLKRVAKDQH</sequence>
<gene>
    <name evidence="1" type="ORF">FIV46_04345</name>
</gene>